<comment type="caution">
    <text evidence="1">The sequence shown here is derived from an EMBL/GenBank/DDBJ whole genome shotgun (WGS) entry which is preliminary data.</text>
</comment>
<dbReference type="Proteomes" id="UP001596226">
    <property type="component" value="Unassembled WGS sequence"/>
</dbReference>
<accession>A0ABW1GY17</accession>
<dbReference type="RefSeq" id="WP_377504925.1">
    <property type="nucleotide sequence ID" value="NZ_JBHSQS010000002.1"/>
</dbReference>
<evidence type="ECO:0000313" key="2">
    <source>
        <dbReference type="Proteomes" id="UP001596226"/>
    </source>
</evidence>
<proteinExistence type="predicted"/>
<reference evidence="2" key="1">
    <citation type="journal article" date="2019" name="Int. J. Syst. Evol. Microbiol.">
        <title>The Global Catalogue of Microorganisms (GCM) 10K type strain sequencing project: providing services to taxonomists for standard genome sequencing and annotation.</title>
        <authorList>
            <consortium name="The Broad Institute Genomics Platform"/>
            <consortium name="The Broad Institute Genome Sequencing Center for Infectious Disease"/>
            <person name="Wu L."/>
            <person name="Ma J."/>
        </authorList>
    </citation>
    <scope>NUCLEOTIDE SEQUENCE [LARGE SCALE GENOMIC DNA]</scope>
    <source>
        <strain evidence="2">CGMCC 4.7144</strain>
    </source>
</reference>
<sequence length="232" mass="24040">MYGLIALVLVKLDQGELAWLAADRGMAVAVATNDPQVAAVATVPLSQALRAGGRRRSAMETAVIAARRIMPANPGCDSLAGTLLVQAALAATGRGEQRCVLELLDQAAEIAGKIGVGSEGFNPASVEAARVVAEADLGDVAAATVRHERLVAGDQWRWLPPEHRAAYLLDVARAYALAGDLLRAGRTLLGAERTARSEVHDRPAVRDLIAVVARSAAAPAGLAQLAATLHVA</sequence>
<keyword evidence="2" id="KW-1185">Reference proteome</keyword>
<protein>
    <recommendedName>
        <fullName evidence="3">Transcriptional regulator</fullName>
    </recommendedName>
</protein>
<dbReference type="EMBL" id="JBHSQS010000002">
    <property type="protein sequence ID" value="MFC5922310.1"/>
    <property type="molecule type" value="Genomic_DNA"/>
</dbReference>
<name>A0ABW1GY17_9ACTN</name>
<organism evidence="1 2">
    <name type="scientific">Micromonospora vulcania</name>
    <dbReference type="NCBI Taxonomy" id="1441873"/>
    <lineage>
        <taxon>Bacteria</taxon>
        <taxon>Bacillati</taxon>
        <taxon>Actinomycetota</taxon>
        <taxon>Actinomycetes</taxon>
        <taxon>Micromonosporales</taxon>
        <taxon>Micromonosporaceae</taxon>
        <taxon>Micromonospora</taxon>
    </lineage>
</organism>
<evidence type="ECO:0008006" key="3">
    <source>
        <dbReference type="Google" id="ProtNLM"/>
    </source>
</evidence>
<gene>
    <name evidence="1" type="ORF">ACFQGL_03000</name>
</gene>
<evidence type="ECO:0000313" key="1">
    <source>
        <dbReference type="EMBL" id="MFC5922310.1"/>
    </source>
</evidence>